<dbReference type="AlphaFoldDB" id="A0A6C0H4P9"/>
<accession>A0A6C0H4P9</accession>
<organism evidence="2">
    <name type="scientific">viral metagenome</name>
    <dbReference type="NCBI Taxonomy" id="1070528"/>
    <lineage>
        <taxon>unclassified sequences</taxon>
        <taxon>metagenomes</taxon>
        <taxon>organismal metagenomes</taxon>
    </lineage>
</organism>
<dbReference type="Pfam" id="PF18922">
    <property type="entry name" value="DUF5672"/>
    <property type="match status" value="1"/>
</dbReference>
<feature type="domain" description="DUF5672" evidence="1">
    <location>
        <begin position="93"/>
        <end position="216"/>
    </location>
</feature>
<proteinExistence type="predicted"/>
<dbReference type="EMBL" id="MN739861">
    <property type="protein sequence ID" value="QHT75013.1"/>
    <property type="molecule type" value="Genomic_DNA"/>
</dbReference>
<reference evidence="2" key="1">
    <citation type="journal article" date="2020" name="Nature">
        <title>Giant virus diversity and host interactions through global metagenomics.</title>
        <authorList>
            <person name="Schulz F."/>
            <person name="Roux S."/>
            <person name="Paez-Espino D."/>
            <person name="Jungbluth S."/>
            <person name="Walsh D.A."/>
            <person name="Denef V.J."/>
            <person name="McMahon K.D."/>
            <person name="Konstantinidis K.T."/>
            <person name="Eloe-Fadrosh E.A."/>
            <person name="Kyrpides N.C."/>
            <person name="Woyke T."/>
        </authorList>
    </citation>
    <scope>NUCLEOTIDE SEQUENCE</scope>
    <source>
        <strain evidence="2">GVMAG-M-3300023179-62</strain>
    </source>
</reference>
<sequence length="251" mass="29308">MDTSEWINYQSQFDLSPLYFQDIPEKTNKHCVIIEPRAHDKLIIVIKNFMYLLQKKGWGLIIFHSSENENMLKEGLKDWPNVIMINQFERNITIYDYNVLLCSSSFWKQLLSLGCHNCLIFQLDTVLLKDNIDDFIEYDYVGAPWDEKSQDNVFRAEIGNGGLSLRNVSKMLYITEIYPIRDVISEDLYFSFNLKLDKANLPSVEKAKNFSVETIYHPDTCGMHKPLSIFPSYEAFAELLSKRYDISRIAA</sequence>
<name>A0A6C0H4P9_9ZZZZ</name>
<evidence type="ECO:0000259" key="1">
    <source>
        <dbReference type="Pfam" id="PF18922"/>
    </source>
</evidence>
<evidence type="ECO:0000313" key="2">
    <source>
        <dbReference type="EMBL" id="QHT75013.1"/>
    </source>
</evidence>
<dbReference type="InterPro" id="IPR043729">
    <property type="entry name" value="DUF5672"/>
</dbReference>
<protein>
    <recommendedName>
        <fullName evidence="1">DUF5672 domain-containing protein</fullName>
    </recommendedName>
</protein>